<name>A0AAD7I5T8_9AGAR</name>
<sequence>MARKKKNLPPGRKSDFMDEKADWLDTFKDTILGAGREEIGAEYTEITNRFILRYGYDLPFTENVVGDPTLNPPVIPVATTEEEKTRRAEIRSTLREKLSNWYRSRYRNKKSNAGALKQVLQAMQSMTGKSQRPRRKDALKLYMKLHYEQRVKPAFDAIWAKTKDSVPATMHVSMMQDYVRTCWEGETEDFKKGVEDQSTAMHEEAMNKWREGRQWESFSAEEYHDALETLEDVAIPLADALAERLGMHIVILAVGPVGSEEGGVRLRTVFSDTAEGAISKTWPAFDHQGFTAMEASITRYGNAFFTKAECNARAWPPLLPDLLQMDEGTPAPPPPPAPPVDGSAPAPPPPPATSAAPPPPPPPPASGTAPPPPPTTTTALVLGDAAEKSNAPTDGIDRSEWDPNLVEVYAYLSSKKWDELLARLIQFEWSNFFHDEMAKIQKITHRPEEIGEWMKRHRVLDDFPLNQALTPAFGERLLPWWQDLGPKDRWKDVQGMEAPPQEEEQYGIPPKWKGTVQYGRNGIQLIVLALAWWGQDIWNQGSADGLGGGEKALEAAADWQRLSQDVSWFLFAGQRERDPEWEAAPETENTTAKKGRGKGKGRGKKKDKEGPEKEKDETGTETETTAKKRKNVPAEGEDTAAKPKRRRRSGADTPADTPAVDQPRPRPRLLRGSGKGGNTSTVVPETSVSTTPAAETPTADTVGNHGGGAPVDPAIVNATVNAVPETSVSTTPAAETPTADTVGNHGGGAPVDPAIVNATVNAVPETSVSTTPAADTPIADTVGNHSGGAPVDPAIVNATVNAAVIEPTATVNGMDVDPATTVNLDTAIHGNSARSPTASVDPSSIVGDRAIAAPTSSIDTANPVNSAVEPATTVDLSLIVPANPSVELATTVDPSLILPRTQPDVEDGPAKDDAMDVDFDDMDGLTAEERAEMLADPDADDEA</sequence>
<dbReference type="Proteomes" id="UP001215598">
    <property type="component" value="Unassembled WGS sequence"/>
</dbReference>
<accession>A0AAD7I5T8</accession>
<organism evidence="2 3">
    <name type="scientific">Mycena metata</name>
    <dbReference type="NCBI Taxonomy" id="1033252"/>
    <lineage>
        <taxon>Eukaryota</taxon>
        <taxon>Fungi</taxon>
        <taxon>Dikarya</taxon>
        <taxon>Basidiomycota</taxon>
        <taxon>Agaricomycotina</taxon>
        <taxon>Agaricomycetes</taxon>
        <taxon>Agaricomycetidae</taxon>
        <taxon>Agaricales</taxon>
        <taxon>Marasmiineae</taxon>
        <taxon>Mycenaceae</taxon>
        <taxon>Mycena</taxon>
    </lineage>
</organism>
<gene>
    <name evidence="2" type="ORF">B0H16DRAFT_1467413</name>
</gene>
<dbReference type="EMBL" id="JARKIB010000130">
    <property type="protein sequence ID" value="KAJ7734864.1"/>
    <property type="molecule type" value="Genomic_DNA"/>
</dbReference>
<feature type="compositionally biased region" description="Basic and acidic residues" evidence="1">
    <location>
        <begin position="606"/>
        <end position="618"/>
    </location>
</feature>
<feature type="region of interest" description="Disordered" evidence="1">
    <location>
        <begin position="898"/>
        <end position="918"/>
    </location>
</feature>
<comment type="caution">
    <text evidence="2">The sequence shown here is derived from an EMBL/GenBank/DDBJ whole genome shotgun (WGS) entry which is preliminary data.</text>
</comment>
<feature type="region of interest" description="Disordered" evidence="1">
    <location>
        <begin position="577"/>
        <end position="707"/>
    </location>
</feature>
<dbReference type="InterPro" id="IPR051144">
    <property type="entry name" value="Formin_homology_domain"/>
</dbReference>
<dbReference type="PANTHER" id="PTHR45733">
    <property type="entry name" value="FORMIN-J"/>
    <property type="match status" value="1"/>
</dbReference>
<proteinExistence type="predicted"/>
<reference evidence="2" key="1">
    <citation type="submission" date="2023-03" db="EMBL/GenBank/DDBJ databases">
        <title>Massive genome expansion in bonnet fungi (Mycena s.s.) driven by repeated elements and novel gene families across ecological guilds.</title>
        <authorList>
            <consortium name="Lawrence Berkeley National Laboratory"/>
            <person name="Harder C.B."/>
            <person name="Miyauchi S."/>
            <person name="Viragh M."/>
            <person name="Kuo A."/>
            <person name="Thoen E."/>
            <person name="Andreopoulos B."/>
            <person name="Lu D."/>
            <person name="Skrede I."/>
            <person name="Drula E."/>
            <person name="Henrissat B."/>
            <person name="Morin E."/>
            <person name="Kohler A."/>
            <person name="Barry K."/>
            <person name="LaButti K."/>
            <person name="Morin E."/>
            <person name="Salamov A."/>
            <person name="Lipzen A."/>
            <person name="Mereny Z."/>
            <person name="Hegedus B."/>
            <person name="Baldrian P."/>
            <person name="Stursova M."/>
            <person name="Weitz H."/>
            <person name="Taylor A."/>
            <person name="Grigoriev I.V."/>
            <person name="Nagy L.G."/>
            <person name="Martin F."/>
            <person name="Kauserud H."/>
        </authorList>
    </citation>
    <scope>NUCLEOTIDE SEQUENCE</scope>
    <source>
        <strain evidence="2">CBHHK182m</strain>
    </source>
</reference>
<feature type="compositionally biased region" description="Pro residues" evidence="1">
    <location>
        <begin position="330"/>
        <end position="375"/>
    </location>
</feature>
<evidence type="ECO:0000313" key="2">
    <source>
        <dbReference type="EMBL" id="KAJ7734864.1"/>
    </source>
</evidence>
<feature type="compositionally biased region" description="Low complexity" evidence="1">
    <location>
        <begin position="679"/>
        <end position="702"/>
    </location>
</feature>
<dbReference type="PANTHER" id="PTHR45733:SF8">
    <property type="entry name" value="FORMIN-J"/>
    <property type="match status" value="1"/>
</dbReference>
<dbReference type="AlphaFoldDB" id="A0AAD7I5T8"/>
<feature type="compositionally biased region" description="Basic residues" evidence="1">
    <location>
        <begin position="593"/>
        <end position="605"/>
    </location>
</feature>
<keyword evidence="3" id="KW-1185">Reference proteome</keyword>
<protein>
    <submittedName>
        <fullName evidence="2">Uncharacterized protein</fullName>
    </submittedName>
</protein>
<feature type="region of interest" description="Disordered" evidence="1">
    <location>
        <begin position="321"/>
        <end position="379"/>
    </location>
</feature>
<evidence type="ECO:0000313" key="3">
    <source>
        <dbReference type="Proteomes" id="UP001215598"/>
    </source>
</evidence>
<evidence type="ECO:0000256" key="1">
    <source>
        <dbReference type="SAM" id="MobiDB-lite"/>
    </source>
</evidence>